<comment type="cofactor">
    <cofactor evidence="2">
        <name>Mn(2+)</name>
        <dbReference type="ChEBI" id="CHEBI:29035"/>
    </cofactor>
    <cofactor evidence="2">
        <name>Fe(2+)</name>
        <dbReference type="ChEBI" id="CHEBI:29033"/>
    </cofactor>
    <text evidence="2">Binds 1 Mn(2+) or Fe(2+) ion per subunit.</text>
</comment>
<dbReference type="InterPro" id="IPR002481">
    <property type="entry name" value="FUR"/>
</dbReference>
<comment type="caution">
    <text evidence="3">The sequence shown here is derived from an EMBL/GenBank/DDBJ whole genome shotgun (WGS) entry which is preliminary data.</text>
</comment>
<dbReference type="GO" id="GO:0005829">
    <property type="term" value="C:cytosol"/>
    <property type="evidence" value="ECO:0007669"/>
    <property type="project" value="TreeGrafter"/>
</dbReference>
<evidence type="ECO:0000256" key="2">
    <source>
        <dbReference type="PIRSR" id="PIRSR602481-2"/>
    </source>
</evidence>
<dbReference type="PANTHER" id="PTHR33202">
    <property type="entry name" value="ZINC UPTAKE REGULATION PROTEIN"/>
    <property type="match status" value="1"/>
</dbReference>
<feature type="binding site" evidence="1">
    <location>
        <position position="121"/>
    </location>
    <ligand>
        <name>Zn(2+)</name>
        <dbReference type="ChEBI" id="CHEBI:29105"/>
    </ligand>
</feature>
<reference evidence="3" key="1">
    <citation type="submission" date="2020-07" db="EMBL/GenBank/DDBJ databases">
        <title>Huge and variable diversity of episymbiotic CPR bacteria and DPANN archaea in groundwater ecosystems.</title>
        <authorList>
            <person name="He C.Y."/>
            <person name="Keren R."/>
            <person name="Whittaker M."/>
            <person name="Farag I.F."/>
            <person name="Doudna J."/>
            <person name="Cate J.H.D."/>
            <person name="Banfield J.F."/>
        </authorList>
    </citation>
    <scope>NUCLEOTIDE SEQUENCE</scope>
    <source>
        <strain evidence="3">NC_groundwater_17_Pr7_B-0.1um_64_12</strain>
    </source>
</reference>
<proteinExistence type="predicted"/>
<comment type="cofactor">
    <cofactor evidence="1">
        <name>Zn(2+)</name>
        <dbReference type="ChEBI" id="CHEBI:29105"/>
    </cofactor>
    <text evidence="1">Binds 1 zinc ion per subunit.</text>
</comment>
<sequence>MKSKTSARDEVNLDLELLDAALRYEEHALTELRVAGLRITMPRVQVVRALADAEFAMSAYAIHDKIMKAGGKIDVVSVYRILSTLLDLGIVHRIGLVDGYFPARIFDPQERTTQVVVCERCQRVHELATSAALVEMLRGQGKPANLPMTSIKVELTCSNCPRCQKRA</sequence>
<keyword evidence="2" id="KW-0408">Iron</keyword>
<evidence type="ECO:0000313" key="3">
    <source>
        <dbReference type="EMBL" id="MBI1757320.1"/>
    </source>
</evidence>
<keyword evidence="1" id="KW-0862">Zinc</keyword>
<name>A0A931PWH0_FIMGI</name>
<dbReference type="GO" id="GO:0000976">
    <property type="term" value="F:transcription cis-regulatory region binding"/>
    <property type="evidence" value="ECO:0007669"/>
    <property type="project" value="TreeGrafter"/>
</dbReference>
<keyword evidence="1" id="KW-0479">Metal-binding</keyword>
<dbReference type="InterPro" id="IPR036388">
    <property type="entry name" value="WH-like_DNA-bd_sf"/>
</dbReference>
<dbReference type="Gene3D" id="1.10.10.10">
    <property type="entry name" value="Winged helix-like DNA-binding domain superfamily/Winged helix DNA-binding domain"/>
    <property type="match status" value="1"/>
</dbReference>
<feature type="binding site" evidence="1">
    <location>
        <position position="160"/>
    </location>
    <ligand>
        <name>Zn(2+)</name>
        <dbReference type="ChEBI" id="CHEBI:29105"/>
    </ligand>
</feature>
<feature type="binding site" evidence="1">
    <location>
        <position position="157"/>
    </location>
    <ligand>
        <name>Zn(2+)</name>
        <dbReference type="ChEBI" id="CHEBI:29105"/>
    </ligand>
</feature>
<dbReference type="SUPFAM" id="SSF46785">
    <property type="entry name" value="Winged helix' DNA-binding domain"/>
    <property type="match status" value="1"/>
</dbReference>
<dbReference type="GO" id="GO:0003700">
    <property type="term" value="F:DNA-binding transcription factor activity"/>
    <property type="evidence" value="ECO:0007669"/>
    <property type="project" value="InterPro"/>
</dbReference>
<evidence type="ECO:0000256" key="1">
    <source>
        <dbReference type="PIRSR" id="PIRSR602481-1"/>
    </source>
</evidence>
<protein>
    <submittedName>
        <fullName evidence="3">Transcriptional repressor</fullName>
    </submittedName>
</protein>
<dbReference type="GO" id="GO:0008270">
    <property type="term" value="F:zinc ion binding"/>
    <property type="evidence" value="ECO:0007669"/>
    <property type="project" value="TreeGrafter"/>
</dbReference>
<dbReference type="GO" id="GO:1900376">
    <property type="term" value="P:regulation of secondary metabolite biosynthetic process"/>
    <property type="evidence" value="ECO:0007669"/>
    <property type="project" value="TreeGrafter"/>
</dbReference>
<organism evidence="3 4">
    <name type="scientific">Fimbriimonas ginsengisoli</name>
    <dbReference type="NCBI Taxonomy" id="1005039"/>
    <lineage>
        <taxon>Bacteria</taxon>
        <taxon>Bacillati</taxon>
        <taxon>Armatimonadota</taxon>
        <taxon>Fimbriimonadia</taxon>
        <taxon>Fimbriimonadales</taxon>
        <taxon>Fimbriimonadaceae</taxon>
        <taxon>Fimbriimonas</taxon>
    </lineage>
</organism>
<feature type="binding site" evidence="1">
    <location>
        <position position="118"/>
    </location>
    <ligand>
        <name>Zn(2+)</name>
        <dbReference type="ChEBI" id="CHEBI:29105"/>
    </ligand>
</feature>
<dbReference type="Pfam" id="PF01475">
    <property type="entry name" value="FUR"/>
    <property type="match status" value="1"/>
</dbReference>
<dbReference type="InterPro" id="IPR036390">
    <property type="entry name" value="WH_DNA-bd_sf"/>
</dbReference>
<feature type="binding site" evidence="2">
    <location>
        <position position="135"/>
    </location>
    <ligand>
        <name>Fe cation</name>
        <dbReference type="ChEBI" id="CHEBI:24875"/>
    </ligand>
</feature>
<accession>A0A931PWH0</accession>
<dbReference type="AlphaFoldDB" id="A0A931PWH0"/>
<dbReference type="EMBL" id="JACOSL010000059">
    <property type="protein sequence ID" value="MBI1757320.1"/>
    <property type="molecule type" value="Genomic_DNA"/>
</dbReference>
<dbReference type="Proteomes" id="UP000727962">
    <property type="component" value="Unassembled WGS sequence"/>
</dbReference>
<gene>
    <name evidence="3" type="ORF">HYR64_09470</name>
</gene>
<evidence type="ECO:0000313" key="4">
    <source>
        <dbReference type="Proteomes" id="UP000727962"/>
    </source>
</evidence>
<dbReference type="PANTHER" id="PTHR33202:SF6">
    <property type="entry name" value="ZINC UPTAKE REGULATION PROTEIN"/>
    <property type="match status" value="1"/>
</dbReference>
<dbReference type="GO" id="GO:0045892">
    <property type="term" value="P:negative regulation of DNA-templated transcription"/>
    <property type="evidence" value="ECO:0007669"/>
    <property type="project" value="TreeGrafter"/>
</dbReference>